<organism evidence="2 3">
    <name type="scientific">Extremus antarcticus</name>
    <dbReference type="NCBI Taxonomy" id="702011"/>
    <lineage>
        <taxon>Eukaryota</taxon>
        <taxon>Fungi</taxon>
        <taxon>Dikarya</taxon>
        <taxon>Ascomycota</taxon>
        <taxon>Pezizomycotina</taxon>
        <taxon>Dothideomycetes</taxon>
        <taxon>Dothideomycetidae</taxon>
        <taxon>Mycosphaerellales</taxon>
        <taxon>Extremaceae</taxon>
        <taxon>Extremus</taxon>
    </lineage>
</organism>
<proteinExistence type="predicted"/>
<gene>
    <name evidence="2" type="ORF">LTR09_002284</name>
</gene>
<feature type="region of interest" description="Disordered" evidence="1">
    <location>
        <begin position="74"/>
        <end position="152"/>
    </location>
</feature>
<dbReference type="Proteomes" id="UP001271007">
    <property type="component" value="Unassembled WGS sequence"/>
</dbReference>
<reference evidence="2" key="1">
    <citation type="submission" date="2023-04" db="EMBL/GenBank/DDBJ databases">
        <title>Black Yeasts Isolated from many extreme environments.</title>
        <authorList>
            <person name="Coleine C."/>
            <person name="Stajich J.E."/>
            <person name="Selbmann L."/>
        </authorList>
    </citation>
    <scope>NUCLEOTIDE SEQUENCE</scope>
    <source>
        <strain evidence="2">CCFEE 5312</strain>
    </source>
</reference>
<accession>A0AAJ0GGT7</accession>
<keyword evidence="3" id="KW-1185">Reference proteome</keyword>
<feature type="compositionally biased region" description="Acidic residues" evidence="1">
    <location>
        <begin position="76"/>
        <end position="92"/>
    </location>
</feature>
<sequence>MQAQMPPVQALLDLLAEKDRLIREKDELVESKNKMWREYYDLLQEKDVEIHKLRQEVIDVKGRSKQLEVALRDLLDEQEDSEEEVADEEGSGSEEVQAQARAEERDSDKTTVNKVDIDTDNRHNDDVGIHRRFSDARPRATKQPDTKSPVNINEIDHDAFGYAPLIRVTDGGQDEFGQIDGVAVPVIQSIQSTMTALRNGQHGGPMESTCCAWRYLEGHRSLAPWSLELPRRYACRACFNAKRACLLWIGAMQWIVLPVPPQVRSKHVTWRDDAYYIYQGWEDAADYPGVWRESTRSKKRKVAEVAD</sequence>
<evidence type="ECO:0000256" key="1">
    <source>
        <dbReference type="SAM" id="MobiDB-lite"/>
    </source>
</evidence>
<evidence type="ECO:0000313" key="2">
    <source>
        <dbReference type="EMBL" id="KAK3057245.1"/>
    </source>
</evidence>
<dbReference type="EMBL" id="JAWDJX010000004">
    <property type="protein sequence ID" value="KAK3057245.1"/>
    <property type="molecule type" value="Genomic_DNA"/>
</dbReference>
<evidence type="ECO:0000313" key="3">
    <source>
        <dbReference type="Proteomes" id="UP001271007"/>
    </source>
</evidence>
<protein>
    <submittedName>
        <fullName evidence="2">Uncharacterized protein</fullName>
    </submittedName>
</protein>
<dbReference type="AlphaFoldDB" id="A0AAJ0GGT7"/>
<name>A0AAJ0GGT7_9PEZI</name>
<comment type="caution">
    <text evidence="2">The sequence shown here is derived from an EMBL/GenBank/DDBJ whole genome shotgun (WGS) entry which is preliminary data.</text>
</comment>
<feature type="compositionally biased region" description="Basic and acidic residues" evidence="1">
    <location>
        <begin position="101"/>
        <end position="145"/>
    </location>
</feature>